<keyword evidence="5" id="KW-1185">Reference proteome</keyword>
<dbReference type="PANTHER" id="PTHR46850">
    <property type="entry name" value="CHROMODOMAIN-HELICASE-DNA-BINDING PROTEIN 9"/>
    <property type="match status" value="1"/>
</dbReference>
<sequence length="434" mass="47782">MLSLGLGLNPADPNQLANIDLQKLAMYLKMERREKNEQVMRERERVRLDQIPKRWTRREENEFIRVLTGYGIDLQPNTTVPTPDWSRFKVFAKLDKKTDENLSDFYKVFIAMCKRQAGVKLSDDEKGLEGLVDDVTEDHAKLILDRLELLSKARQIVKHPKLEENIRLCENNLDTPDWWIPGRHDRELLRAVLKYGIYRSEQLILADSEFPFYEAAKKYLQQLELQIQLQNQQLLKMQAEAAAAAKADAVAAKAASEVVTPSEKLASTDLPVKQEKDASVSATAAMELDAEKAVVADALPKAELVVAPASPVKVEAVEAPEAVDSATGAKSLVEAATAAVASPEKKPLEAAGSPKATSESQEISEPPSKEQKMESKTAETAEKDSPLKVSEAEPTEKDITVETAGETASEKETVDGLPAAPSSPAKLDGDAEMK</sequence>
<feature type="coiled-coil region" evidence="1">
    <location>
        <begin position="213"/>
        <end position="240"/>
    </location>
</feature>
<proteinExistence type="predicted"/>
<name>A0A182S962_9DIPT</name>
<dbReference type="InterPro" id="IPR051493">
    <property type="entry name" value="CHD"/>
</dbReference>
<protein>
    <recommendedName>
        <fullName evidence="3">Chromodomain-helicase-DNA-binding protein 6-9 tri-helical domain-containing protein</fullName>
    </recommendedName>
</protein>
<accession>A0A182S962</accession>
<dbReference type="PANTHER" id="PTHR46850:SF1">
    <property type="entry name" value="CHROMODOMAIN-HELICASE-DNA-BINDING PROTEIN 9"/>
    <property type="match status" value="1"/>
</dbReference>
<evidence type="ECO:0000256" key="1">
    <source>
        <dbReference type="SAM" id="Coils"/>
    </source>
</evidence>
<feature type="domain" description="Chromodomain-helicase-DNA-binding protein 6-9 tri-helical" evidence="3">
    <location>
        <begin position="32"/>
        <end position="137"/>
    </location>
</feature>
<reference evidence="4" key="2">
    <citation type="submission" date="2020-05" db="UniProtKB">
        <authorList>
            <consortium name="EnsemblMetazoa"/>
        </authorList>
    </citation>
    <scope>IDENTIFICATION</scope>
    <source>
        <strain evidence="4">maculatus3</strain>
    </source>
</reference>
<dbReference type="Proteomes" id="UP000075901">
    <property type="component" value="Unassembled WGS sequence"/>
</dbReference>
<dbReference type="Gene3D" id="1.10.10.60">
    <property type="entry name" value="Homeodomain-like"/>
    <property type="match status" value="1"/>
</dbReference>
<dbReference type="EnsemblMetazoa" id="AMAM002177-RA">
    <property type="protein sequence ID" value="AMAM002177-PA"/>
    <property type="gene ID" value="AMAM002177"/>
</dbReference>
<reference evidence="5" key="1">
    <citation type="submission" date="2013-09" db="EMBL/GenBank/DDBJ databases">
        <title>The Genome Sequence of Anopheles maculatus species B.</title>
        <authorList>
            <consortium name="The Broad Institute Genomics Platform"/>
            <person name="Neafsey D.E."/>
            <person name="Besansky N."/>
            <person name="Howell P."/>
            <person name="Walton C."/>
            <person name="Young S.K."/>
            <person name="Zeng Q."/>
            <person name="Gargeya S."/>
            <person name="Fitzgerald M."/>
            <person name="Haas B."/>
            <person name="Abouelleil A."/>
            <person name="Allen A.W."/>
            <person name="Alvarado L."/>
            <person name="Arachchi H.M."/>
            <person name="Berlin A.M."/>
            <person name="Chapman S.B."/>
            <person name="Gainer-Dewar J."/>
            <person name="Goldberg J."/>
            <person name="Griggs A."/>
            <person name="Gujja S."/>
            <person name="Hansen M."/>
            <person name="Howarth C."/>
            <person name="Imamovic A."/>
            <person name="Ireland A."/>
            <person name="Larimer J."/>
            <person name="McCowan C."/>
            <person name="Murphy C."/>
            <person name="Pearson M."/>
            <person name="Poon T.W."/>
            <person name="Priest M."/>
            <person name="Roberts A."/>
            <person name="Saif S."/>
            <person name="Shea T."/>
            <person name="Sisk P."/>
            <person name="Sykes S."/>
            <person name="Wortman J."/>
            <person name="Nusbaum C."/>
            <person name="Birren B."/>
        </authorList>
    </citation>
    <scope>NUCLEOTIDE SEQUENCE [LARGE SCALE GENOMIC DNA]</scope>
    <source>
        <strain evidence="5">maculatus3</strain>
    </source>
</reference>
<organism evidence="4 5">
    <name type="scientific">Anopheles maculatus</name>
    <dbReference type="NCBI Taxonomy" id="74869"/>
    <lineage>
        <taxon>Eukaryota</taxon>
        <taxon>Metazoa</taxon>
        <taxon>Ecdysozoa</taxon>
        <taxon>Arthropoda</taxon>
        <taxon>Hexapoda</taxon>
        <taxon>Insecta</taxon>
        <taxon>Pterygota</taxon>
        <taxon>Neoptera</taxon>
        <taxon>Endopterygota</taxon>
        <taxon>Diptera</taxon>
        <taxon>Nematocera</taxon>
        <taxon>Culicoidea</taxon>
        <taxon>Culicidae</taxon>
        <taxon>Anophelinae</taxon>
        <taxon>Anopheles</taxon>
        <taxon>Anopheles maculatus group</taxon>
    </lineage>
</organism>
<evidence type="ECO:0000313" key="5">
    <source>
        <dbReference type="Proteomes" id="UP000075901"/>
    </source>
</evidence>
<keyword evidence="1" id="KW-0175">Coiled coil</keyword>
<feature type="compositionally biased region" description="Basic and acidic residues" evidence="2">
    <location>
        <begin position="367"/>
        <end position="400"/>
    </location>
</feature>
<feature type="region of interest" description="Disordered" evidence="2">
    <location>
        <begin position="338"/>
        <end position="434"/>
    </location>
</feature>
<evidence type="ECO:0000259" key="3">
    <source>
        <dbReference type="Pfam" id="PF23078"/>
    </source>
</evidence>
<evidence type="ECO:0000313" key="4">
    <source>
        <dbReference type="EnsemblMetazoa" id="AMAM002177-PA"/>
    </source>
</evidence>
<dbReference type="InterPro" id="IPR056342">
    <property type="entry name" value="HTH_CHD6-9"/>
</dbReference>
<dbReference type="AlphaFoldDB" id="A0A182S962"/>
<evidence type="ECO:0000256" key="2">
    <source>
        <dbReference type="SAM" id="MobiDB-lite"/>
    </source>
</evidence>
<dbReference type="Pfam" id="PF23078">
    <property type="entry name" value="HTH_CHD6-9"/>
    <property type="match status" value="1"/>
</dbReference>
<dbReference type="VEuPathDB" id="VectorBase:AMAM002177"/>